<name>A0AAP9DQR6_PANTH</name>
<evidence type="ECO:0000256" key="1">
    <source>
        <dbReference type="SAM" id="MobiDB-lite"/>
    </source>
</evidence>
<evidence type="ECO:0000313" key="4">
    <source>
        <dbReference type="Proteomes" id="UP000315377"/>
    </source>
</evidence>
<dbReference type="Proteomes" id="UP000315377">
    <property type="component" value="Chromosome"/>
</dbReference>
<gene>
    <name evidence="3" type="ORF">FLT43_01850</name>
    <name evidence="2" type="ORF">M5W83_06460</name>
</gene>
<keyword evidence="5" id="KW-1185">Reference proteome</keyword>
<reference evidence="3 4" key="1">
    <citation type="submission" date="2019-07" db="EMBL/GenBank/DDBJ databases">
        <title>Paenibacillus thiaminolyticus NRRL B-4156.</title>
        <authorList>
            <person name="Hehnly C."/>
            <person name="Zhang L."/>
        </authorList>
    </citation>
    <scope>NUCLEOTIDE SEQUENCE [LARGE SCALE GENOMIC DNA]</scope>
    <source>
        <strain evidence="3 4">NRRL B-4156</strain>
    </source>
</reference>
<protein>
    <submittedName>
        <fullName evidence="3">Uncharacterized protein</fullName>
    </submittedName>
</protein>
<reference evidence="2 5" key="2">
    <citation type="submission" date="2022-05" db="EMBL/GenBank/DDBJ databases">
        <title>Genome Sequencing of Bee-Associated Microbes.</title>
        <authorList>
            <person name="Dunlap C."/>
        </authorList>
    </citation>
    <scope>NUCLEOTIDE SEQUENCE [LARGE SCALE GENOMIC DNA]</scope>
    <source>
        <strain evidence="2 5">NRRL B-14613</strain>
    </source>
</reference>
<dbReference type="EMBL" id="JAMDMM010000014">
    <property type="protein sequence ID" value="MCY9606801.1"/>
    <property type="molecule type" value="Genomic_DNA"/>
</dbReference>
<feature type="compositionally biased region" description="Polar residues" evidence="1">
    <location>
        <begin position="10"/>
        <end position="23"/>
    </location>
</feature>
<dbReference type="EMBL" id="CP041405">
    <property type="protein sequence ID" value="QDM42389.1"/>
    <property type="molecule type" value="Genomic_DNA"/>
</dbReference>
<proteinExistence type="predicted"/>
<evidence type="ECO:0000313" key="5">
    <source>
        <dbReference type="Proteomes" id="UP001209276"/>
    </source>
</evidence>
<dbReference type="GeneID" id="76994733"/>
<dbReference type="Proteomes" id="UP001209276">
    <property type="component" value="Unassembled WGS sequence"/>
</dbReference>
<accession>A0AAP9DQR6</accession>
<evidence type="ECO:0000313" key="3">
    <source>
        <dbReference type="EMBL" id="QDM42389.1"/>
    </source>
</evidence>
<evidence type="ECO:0000313" key="2">
    <source>
        <dbReference type="EMBL" id="MCY9606801.1"/>
    </source>
</evidence>
<dbReference type="AlphaFoldDB" id="A0AAP9DQR6"/>
<sequence>MMRIDANYRFPSSTQRKTQNNNDLLFESVLKDAAKQEEEKQEDKKGKLVTTREGAYIRQYIVRPDGSRVLLSETRQSVGTDAMGNDQNLPDHAPLVQSGMSQSTKEIIALLNFQAGAGIAFSFYKQEEKLD</sequence>
<feature type="region of interest" description="Disordered" evidence="1">
    <location>
        <begin position="1"/>
        <end position="23"/>
    </location>
</feature>
<dbReference type="RefSeq" id="WP_127510960.1">
    <property type="nucleotide sequence ID" value="NZ_CABMNB010000036.1"/>
</dbReference>
<organism evidence="3 4">
    <name type="scientific">Paenibacillus thiaminolyticus</name>
    <name type="common">Bacillus thiaminolyticus</name>
    <dbReference type="NCBI Taxonomy" id="49283"/>
    <lineage>
        <taxon>Bacteria</taxon>
        <taxon>Bacillati</taxon>
        <taxon>Bacillota</taxon>
        <taxon>Bacilli</taxon>
        <taxon>Bacillales</taxon>
        <taxon>Paenibacillaceae</taxon>
        <taxon>Paenibacillus</taxon>
    </lineage>
</organism>